<feature type="region of interest" description="Disordered" evidence="6">
    <location>
        <begin position="41"/>
        <end position="62"/>
    </location>
</feature>
<keyword evidence="10" id="KW-1185">Reference proteome</keyword>
<dbReference type="GO" id="GO:0005634">
    <property type="term" value="C:nucleus"/>
    <property type="evidence" value="ECO:0007669"/>
    <property type="project" value="UniProtKB-SubCell"/>
</dbReference>
<accession>A0A1B9GI95</accession>
<reference evidence="9 10" key="1">
    <citation type="submission" date="2013-07" db="EMBL/GenBank/DDBJ databases">
        <title>The Genome Sequence of Cryptococcus heveanensis BCC8398.</title>
        <authorList>
            <consortium name="The Broad Institute Genome Sequencing Platform"/>
            <person name="Cuomo C."/>
            <person name="Litvintseva A."/>
            <person name="Chen Y."/>
            <person name="Heitman J."/>
            <person name="Sun S."/>
            <person name="Springer D."/>
            <person name="Dromer F."/>
            <person name="Young S.K."/>
            <person name="Zeng Q."/>
            <person name="Gargeya S."/>
            <person name="Fitzgerald M."/>
            <person name="Abouelleil A."/>
            <person name="Alvarado L."/>
            <person name="Berlin A.M."/>
            <person name="Chapman S.B."/>
            <person name="Dewar J."/>
            <person name="Goldberg J."/>
            <person name="Griggs A."/>
            <person name="Gujja S."/>
            <person name="Hansen M."/>
            <person name="Howarth C."/>
            <person name="Imamovic A."/>
            <person name="Larimer J."/>
            <person name="McCowan C."/>
            <person name="Murphy C."/>
            <person name="Pearson M."/>
            <person name="Priest M."/>
            <person name="Roberts A."/>
            <person name="Saif S."/>
            <person name="Shea T."/>
            <person name="Sykes S."/>
            <person name="Wortman J."/>
            <person name="Nusbaum C."/>
            <person name="Birren B."/>
        </authorList>
    </citation>
    <scope>NUCLEOTIDE SEQUENCE [LARGE SCALE GENOMIC DNA]</scope>
    <source>
        <strain evidence="9 10">BCC8398</strain>
    </source>
</reference>
<proteinExistence type="predicted"/>
<dbReference type="GO" id="GO:0006351">
    <property type="term" value="P:DNA-templated transcription"/>
    <property type="evidence" value="ECO:0007669"/>
    <property type="project" value="InterPro"/>
</dbReference>
<dbReference type="CDD" id="cd12148">
    <property type="entry name" value="fungal_TF_MHR"/>
    <property type="match status" value="1"/>
</dbReference>
<feature type="region of interest" description="Disordered" evidence="6">
    <location>
        <begin position="1"/>
        <end position="20"/>
    </location>
</feature>
<dbReference type="GO" id="GO:0008270">
    <property type="term" value="F:zinc ion binding"/>
    <property type="evidence" value="ECO:0007669"/>
    <property type="project" value="InterPro"/>
</dbReference>
<dbReference type="InterPro" id="IPR007219">
    <property type="entry name" value="XnlR_reg_dom"/>
</dbReference>
<evidence type="ECO:0000313" key="9">
    <source>
        <dbReference type="EMBL" id="OCF30790.1"/>
    </source>
</evidence>
<dbReference type="InterPro" id="IPR051711">
    <property type="entry name" value="Stress_Response_Reg"/>
</dbReference>
<dbReference type="GO" id="GO:0043565">
    <property type="term" value="F:sequence-specific DNA binding"/>
    <property type="evidence" value="ECO:0007669"/>
    <property type="project" value="TreeGrafter"/>
</dbReference>
<dbReference type="PANTHER" id="PTHR47540">
    <property type="entry name" value="THIAMINE REPRESSIBLE GENES REGULATORY PROTEIN THI5"/>
    <property type="match status" value="1"/>
</dbReference>
<evidence type="ECO:0000256" key="3">
    <source>
        <dbReference type="ARBA" id="ARBA00023125"/>
    </source>
</evidence>
<feature type="compositionally biased region" description="Polar residues" evidence="6">
    <location>
        <begin position="51"/>
        <end position="62"/>
    </location>
</feature>
<feature type="transmembrane region" description="Helical" evidence="7">
    <location>
        <begin position="499"/>
        <end position="519"/>
    </location>
</feature>
<evidence type="ECO:0000256" key="6">
    <source>
        <dbReference type="SAM" id="MobiDB-lite"/>
    </source>
</evidence>
<protein>
    <recommendedName>
        <fullName evidence="8">Xylanolytic transcriptional activator regulatory domain-containing protein</fullName>
    </recommendedName>
</protein>
<reference evidence="10" key="2">
    <citation type="submission" date="2013-12" db="EMBL/GenBank/DDBJ databases">
        <title>Evolution of pathogenesis and genome organization in the Tremellales.</title>
        <authorList>
            <person name="Cuomo C."/>
            <person name="Litvintseva A."/>
            <person name="Heitman J."/>
            <person name="Chen Y."/>
            <person name="Sun S."/>
            <person name="Springer D."/>
            <person name="Dromer F."/>
            <person name="Young S."/>
            <person name="Zeng Q."/>
            <person name="Chapman S."/>
            <person name="Gujja S."/>
            <person name="Saif S."/>
            <person name="Birren B."/>
        </authorList>
    </citation>
    <scope>NUCLEOTIDE SEQUENCE [LARGE SCALE GENOMIC DNA]</scope>
    <source>
        <strain evidence="10">BCC8398</strain>
    </source>
</reference>
<comment type="subcellular location">
    <subcellularLocation>
        <location evidence="1">Nucleus</location>
    </subcellularLocation>
</comment>
<dbReference type="EMBL" id="KV700142">
    <property type="protein sequence ID" value="OCF30790.1"/>
    <property type="molecule type" value="Genomic_DNA"/>
</dbReference>
<feature type="domain" description="Xylanolytic transcriptional activator regulatory" evidence="8">
    <location>
        <begin position="266"/>
        <end position="338"/>
    </location>
</feature>
<name>A0A1B9GI95_9TREE</name>
<evidence type="ECO:0000256" key="5">
    <source>
        <dbReference type="ARBA" id="ARBA00023242"/>
    </source>
</evidence>
<dbReference type="Proteomes" id="UP000092666">
    <property type="component" value="Unassembled WGS sequence"/>
</dbReference>
<evidence type="ECO:0000313" key="10">
    <source>
        <dbReference type="Proteomes" id="UP000092666"/>
    </source>
</evidence>
<dbReference type="AlphaFoldDB" id="A0A1B9GI95"/>
<dbReference type="GO" id="GO:0045944">
    <property type="term" value="P:positive regulation of transcription by RNA polymerase II"/>
    <property type="evidence" value="ECO:0007669"/>
    <property type="project" value="TreeGrafter"/>
</dbReference>
<keyword evidence="7" id="KW-0472">Membrane</keyword>
<evidence type="ECO:0000256" key="7">
    <source>
        <dbReference type="SAM" id="Phobius"/>
    </source>
</evidence>
<evidence type="ECO:0000259" key="8">
    <source>
        <dbReference type="SMART" id="SM00906"/>
    </source>
</evidence>
<dbReference type="STRING" id="1296120.A0A1B9GI95"/>
<evidence type="ECO:0000256" key="4">
    <source>
        <dbReference type="ARBA" id="ARBA00023163"/>
    </source>
</evidence>
<dbReference type="SMART" id="SM00906">
    <property type="entry name" value="Fungal_trans"/>
    <property type="match status" value="1"/>
</dbReference>
<evidence type="ECO:0000256" key="2">
    <source>
        <dbReference type="ARBA" id="ARBA00023015"/>
    </source>
</evidence>
<evidence type="ECO:0000256" key="1">
    <source>
        <dbReference type="ARBA" id="ARBA00004123"/>
    </source>
</evidence>
<keyword evidence="5" id="KW-0539">Nucleus</keyword>
<keyword evidence="7" id="KW-1133">Transmembrane helix</keyword>
<dbReference type="OrthoDB" id="4456959at2759"/>
<organism evidence="9 10">
    <name type="scientific">Kwoniella heveanensis BCC8398</name>
    <dbReference type="NCBI Taxonomy" id="1296120"/>
    <lineage>
        <taxon>Eukaryota</taxon>
        <taxon>Fungi</taxon>
        <taxon>Dikarya</taxon>
        <taxon>Basidiomycota</taxon>
        <taxon>Agaricomycotina</taxon>
        <taxon>Tremellomycetes</taxon>
        <taxon>Tremellales</taxon>
        <taxon>Cryptococcaceae</taxon>
        <taxon>Kwoniella</taxon>
    </lineage>
</organism>
<dbReference type="PANTHER" id="PTHR47540:SF2">
    <property type="entry name" value="ZN(II)2CYS6 TRANSCRIPTION FACTOR (EUROFUNG)"/>
    <property type="match status" value="1"/>
</dbReference>
<sequence>MDTTEFSPPHGATISPVSAAAGAPPAVAAAAAGAEVMTIEETPRSEPHTAASASSTQAVNDQNTLSRIADVMANGRVSRFPSPGYTSSSNDAAGSAAVNTGADADLLDRLHRHLIVVYSLRSFPKGHVGDAKDEYGDKGISGFFLPSHEEGNAYIQCYFDHATSTYRYLNRKTIERLTDVFYDQAGASTQPDDVVLLLVLMAIGCLWTPSWTGAEPQSMTRKAVRLYRVAKRQLETIDLSQPRLRMVQVHVALSHLHLGMSHFRSAWLTFGTAARLSQLLKLHRKSPDGTPALVDEANRQTFWSAFMMDRYLSLVLGCPAVFDERDITQPLPSNNVAPDNLSPNDEVQRMTGSIAHIKLSRILGYALRSLQSPAELTDQERAHTVVLLNAELDRWLQETPKFFHPAGPDVSDLGPFASISPFFRRQQQLVRSAYHFIKLFVHRSFLLDQFIHRLPSDQPSISLSRDPMSPEITTCVESAIQIARSVCKMKESPGAKGTYWNSAYFCFASLTVLLVYLMVYEDAPRREEIESIIEATMEGHIQLTGSTSHEREKILEDYRRIKDTLRRREDQAEMTANPYQSSWQIPPSISTNGNVTEWDPLWQSTLDMLGLDMTTGLGAVFDPQGIVPQDIATTMPSIFSL</sequence>
<keyword evidence="2" id="KW-0805">Transcription regulation</keyword>
<dbReference type="Pfam" id="PF04082">
    <property type="entry name" value="Fungal_trans"/>
    <property type="match status" value="1"/>
</dbReference>
<gene>
    <name evidence="9" type="ORF">I316_07598</name>
</gene>
<keyword evidence="7" id="KW-0812">Transmembrane</keyword>
<keyword evidence="3" id="KW-0238">DNA-binding</keyword>
<keyword evidence="4" id="KW-0804">Transcription</keyword>